<dbReference type="GO" id="GO:0004725">
    <property type="term" value="F:protein tyrosine phosphatase activity"/>
    <property type="evidence" value="ECO:0007669"/>
    <property type="project" value="UniProtKB-EC"/>
</dbReference>
<evidence type="ECO:0000256" key="2">
    <source>
        <dbReference type="ARBA" id="ARBA00013064"/>
    </source>
</evidence>
<dbReference type="InterPro" id="IPR016130">
    <property type="entry name" value="Tyr_Pase_AS"/>
</dbReference>
<dbReference type="SMART" id="SM00194">
    <property type="entry name" value="PTPc"/>
    <property type="match status" value="1"/>
</dbReference>
<gene>
    <name evidence="16" type="primary">LOC111103590</name>
</gene>
<dbReference type="PRINTS" id="PR00700">
    <property type="entry name" value="PRTYPHPHTASE"/>
</dbReference>
<dbReference type="PROSITE" id="PS50853">
    <property type="entry name" value="FN3"/>
    <property type="match status" value="2"/>
</dbReference>
<dbReference type="FunFam" id="3.90.190.10:FF:000009">
    <property type="entry name" value="Receptor-type tyrosine-protein phosphatase beta"/>
    <property type="match status" value="1"/>
</dbReference>
<feature type="transmembrane region" description="Helical" evidence="11">
    <location>
        <begin position="273"/>
        <end position="298"/>
    </location>
</feature>
<keyword evidence="8 11" id="KW-0472">Membrane</keyword>
<evidence type="ECO:0000256" key="6">
    <source>
        <dbReference type="ARBA" id="ARBA00022912"/>
    </source>
</evidence>
<dbReference type="InterPro" id="IPR003595">
    <property type="entry name" value="Tyr_Pase_cat"/>
</dbReference>
<name>A0A8B8ANP7_CRAVI</name>
<dbReference type="InterPro" id="IPR050713">
    <property type="entry name" value="RTP_Phos/Ushers"/>
</dbReference>
<comment type="subcellular location">
    <subcellularLocation>
        <location evidence="1">Membrane</location>
        <topology evidence="1">Single-pass type I membrane protein</topology>
    </subcellularLocation>
</comment>
<evidence type="ECO:0000256" key="8">
    <source>
        <dbReference type="ARBA" id="ARBA00023136"/>
    </source>
</evidence>
<dbReference type="InterPro" id="IPR036116">
    <property type="entry name" value="FN3_sf"/>
</dbReference>
<keyword evidence="15" id="KW-1185">Reference proteome</keyword>
<dbReference type="GO" id="GO:0016020">
    <property type="term" value="C:membrane"/>
    <property type="evidence" value="ECO:0007669"/>
    <property type="project" value="UniProtKB-SubCell"/>
</dbReference>
<reference evidence="16" key="1">
    <citation type="submission" date="2025-08" db="UniProtKB">
        <authorList>
            <consortium name="RefSeq"/>
        </authorList>
    </citation>
    <scope>IDENTIFICATION</scope>
    <source>
        <tissue evidence="16">Whole sample</tissue>
    </source>
</reference>
<dbReference type="RefSeq" id="XP_022292671.1">
    <property type="nucleotide sequence ID" value="XM_022436963.1"/>
</dbReference>
<dbReference type="InterPro" id="IPR003961">
    <property type="entry name" value="FN3_dom"/>
</dbReference>
<evidence type="ECO:0000256" key="11">
    <source>
        <dbReference type="SAM" id="Phobius"/>
    </source>
</evidence>
<sequence length="660" mass="75573">MSTIKCPPIKDNHTVENISLPVMYTVTDLLPYTQYIVEVAAVNGHGEGHRINKTQMTEEEVPQKPSQITATDITAKTLTLSWNVPDPSPGRTTYTIFVYESTDDKGNKFTLNQTLKAIGFTNTSVKVSNLEEYWPYKFKINAATVKGNTTSDFSSISITSQAEPGQVVNLSVKMKGKDYRKAYVSWSLPPLREYNGFLKSYVFISNFTDSKTSEEPRLIDINLSQPSVEVNYSVNPGTVYYVKVALRNENDTDGKFSMQEYMAKSEPLPDEDFPLGIVVGVVGAVVAGAIIIGVVFLIRRRRNGLDSTNKYIEKIQNPTEMEDNVSKNIPRKRPIKLKELGDKVADKHKDSNLHFAREYDDLKAICAKHTTETSETDSNKLKNRYVNILPFDHSRVKLMLTEDDDPSTDFINANYLPGYRSPREYIATQGPIPGTIDDFWRMIWEQNVSIIVMLTLCKEEGRVKCEMYWPENTNEPKQYGDLVVETVSNSTVNFYDFRIFKIKLGDTTRSVKHFHFLQWKDFSANVQNDVMIDFIKNVRNHIRPPDMNGPVVVHCSAGVGRTGTYCALDHLFQFVDDNINDLDKSIDIFDLVMNLREQRMCMVQTEQQYVFIHDCIRDYVEKKLKELNGDLLYENVNQGFVHEEEDESLYQNYNNQRTDL</sequence>
<dbReference type="PROSITE" id="PS50056">
    <property type="entry name" value="TYR_PHOSPHATASE_2"/>
    <property type="match status" value="1"/>
</dbReference>
<protein>
    <recommendedName>
        <fullName evidence="2">protein-tyrosine-phosphatase</fullName>
        <ecNumber evidence="2">3.1.3.48</ecNumber>
    </recommendedName>
</protein>
<feature type="domain" description="Tyrosine-protein phosphatase" evidence="12">
    <location>
        <begin position="355"/>
        <end position="619"/>
    </location>
</feature>
<evidence type="ECO:0000313" key="15">
    <source>
        <dbReference type="Proteomes" id="UP000694844"/>
    </source>
</evidence>
<keyword evidence="9" id="KW-0325">Glycoprotein</keyword>
<dbReference type="PANTHER" id="PTHR46957">
    <property type="entry name" value="CYTOKINE RECEPTOR"/>
    <property type="match status" value="1"/>
</dbReference>
<dbReference type="CDD" id="cd00063">
    <property type="entry name" value="FN3"/>
    <property type="match status" value="2"/>
</dbReference>
<keyword evidence="5" id="KW-0378">Hydrolase</keyword>
<evidence type="ECO:0000256" key="3">
    <source>
        <dbReference type="ARBA" id="ARBA00022692"/>
    </source>
</evidence>
<dbReference type="InterPro" id="IPR000387">
    <property type="entry name" value="Tyr_Pase_dom"/>
</dbReference>
<dbReference type="PROSITE" id="PS00383">
    <property type="entry name" value="TYR_PHOSPHATASE_1"/>
    <property type="match status" value="1"/>
</dbReference>
<dbReference type="SMART" id="SM00060">
    <property type="entry name" value="FN3"/>
    <property type="match status" value="3"/>
</dbReference>
<dbReference type="SUPFAM" id="SSF49265">
    <property type="entry name" value="Fibronectin type III"/>
    <property type="match status" value="2"/>
</dbReference>
<dbReference type="SMART" id="SM00404">
    <property type="entry name" value="PTPc_motif"/>
    <property type="match status" value="1"/>
</dbReference>
<evidence type="ECO:0000259" key="14">
    <source>
        <dbReference type="PROSITE" id="PS50853"/>
    </source>
</evidence>
<dbReference type="EC" id="3.1.3.48" evidence="2"/>
<evidence type="ECO:0000256" key="9">
    <source>
        <dbReference type="ARBA" id="ARBA00023180"/>
    </source>
</evidence>
<proteinExistence type="predicted"/>
<evidence type="ECO:0000256" key="1">
    <source>
        <dbReference type="ARBA" id="ARBA00004479"/>
    </source>
</evidence>
<evidence type="ECO:0000313" key="16">
    <source>
        <dbReference type="RefSeq" id="XP_022292671.1"/>
    </source>
</evidence>
<dbReference type="PROSITE" id="PS50055">
    <property type="entry name" value="TYR_PHOSPHATASE_PTP"/>
    <property type="match status" value="1"/>
</dbReference>
<dbReference type="InterPro" id="IPR000242">
    <property type="entry name" value="PTP_cat"/>
</dbReference>
<evidence type="ECO:0000259" key="13">
    <source>
        <dbReference type="PROSITE" id="PS50056"/>
    </source>
</evidence>
<dbReference type="PANTHER" id="PTHR46957:SF3">
    <property type="entry name" value="CYTOKINE RECEPTOR"/>
    <property type="match status" value="1"/>
</dbReference>
<dbReference type="GeneID" id="111103590"/>
<dbReference type="InterPro" id="IPR013783">
    <property type="entry name" value="Ig-like_fold"/>
</dbReference>
<accession>A0A8B8ANP7</accession>
<dbReference type="SUPFAM" id="SSF52799">
    <property type="entry name" value="(Phosphotyrosine protein) phosphatases II"/>
    <property type="match status" value="1"/>
</dbReference>
<comment type="catalytic activity">
    <reaction evidence="10">
        <text>O-phospho-L-tyrosyl-[protein] + H2O = L-tyrosyl-[protein] + phosphate</text>
        <dbReference type="Rhea" id="RHEA:10684"/>
        <dbReference type="Rhea" id="RHEA-COMP:10136"/>
        <dbReference type="Rhea" id="RHEA-COMP:20101"/>
        <dbReference type="ChEBI" id="CHEBI:15377"/>
        <dbReference type="ChEBI" id="CHEBI:43474"/>
        <dbReference type="ChEBI" id="CHEBI:46858"/>
        <dbReference type="ChEBI" id="CHEBI:61978"/>
        <dbReference type="EC" id="3.1.3.48"/>
    </reaction>
</comment>
<keyword evidence="7 11" id="KW-1133">Transmembrane helix</keyword>
<evidence type="ECO:0000256" key="7">
    <source>
        <dbReference type="ARBA" id="ARBA00022989"/>
    </source>
</evidence>
<evidence type="ECO:0000256" key="4">
    <source>
        <dbReference type="ARBA" id="ARBA00022729"/>
    </source>
</evidence>
<feature type="domain" description="Fibronectin type-III" evidence="14">
    <location>
        <begin position="64"/>
        <end position="165"/>
    </location>
</feature>
<evidence type="ECO:0000256" key="5">
    <source>
        <dbReference type="ARBA" id="ARBA00022801"/>
    </source>
</evidence>
<feature type="domain" description="Tyrosine specific protein phosphatases" evidence="13">
    <location>
        <begin position="532"/>
        <end position="610"/>
    </location>
</feature>
<dbReference type="KEGG" id="cvn:111103590"/>
<keyword evidence="4" id="KW-0732">Signal</keyword>
<dbReference type="Gene3D" id="2.60.40.10">
    <property type="entry name" value="Immunoglobulins"/>
    <property type="match status" value="3"/>
</dbReference>
<dbReference type="InterPro" id="IPR029021">
    <property type="entry name" value="Prot-tyrosine_phosphatase-like"/>
</dbReference>
<organism evidence="15 16">
    <name type="scientific">Crassostrea virginica</name>
    <name type="common">Eastern oyster</name>
    <dbReference type="NCBI Taxonomy" id="6565"/>
    <lineage>
        <taxon>Eukaryota</taxon>
        <taxon>Metazoa</taxon>
        <taxon>Spiralia</taxon>
        <taxon>Lophotrochozoa</taxon>
        <taxon>Mollusca</taxon>
        <taxon>Bivalvia</taxon>
        <taxon>Autobranchia</taxon>
        <taxon>Pteriomorphia</taxon>
        <taxon>Ostreida</taxon>
        <taxon>Ostreoidea</taxon>
        <taxon>Ostreidae</taxon>
        <taxon>Crassostrea</taxon>
    </lineage>
</organism>
<keyword evidence="3 11" id="KW-0812">Transmembrane</keyword>
<dbReference type="Proteomes" id="UP000694844">
    <property type="component" value="Chromosome 7"/>
</dbReference>
<dbReference type="Gene3D" id="3.90.190.10">
    <property type="entry name" value="Protein tyrosine phosphatase superfamily"/>
    <property type="match status" value="1"/>
</dbReference>
<dbReference type="Pfam" id="PF00102">
    <property type="entry name" value="Y_phosphatase"/>
    <property type="match status" value="1"/>
</dbReference>
<dbReference type="AlphaFoldDB" id="A0A8B8ANP7"/>
<feature type="domain" description="Fibronectin type-III" evidence="14">
    <location>
        <begin position="1"/>
        <end position="61"/>
    </location>
</feature>
<dbReference type="OrthoDB" id="6272991at2759"/>
<dbReference type="Pfam" id="PF00041">
    <property type="entry name" value="fn3"/>
    <property type="match status" value="2"/>
</dbReference>
<keyword evidence="6" id="KW-0904">Protein phosphatase</keyword>
<evidence type="ECO:0000259" key="12">
    <source>
        <dbReference type="PROSITE" id="PS50055"/>
    </source>
</evidence>
<evidence type="ECO:0000256" key="10">
    <source>
        <dbReference type="ARBA" id="ARBA00051722"/>
    </source>
</evidence>